<proteinExistence type="predicted"/>
<dbReference type="InterPro" id="IPR032466">
    <property type="entry name" value="Metal_Hydrolase"/>
</dbReference>
<organism evidence="2 3">
    <name type="scientific">Fusarium oxysporum f. sp. cepae</name>
    <dbReference type="NCBI Taxonomy" id="396571"/>
    <lineage>
        <taxon>Eukaryota</taxon>
        <taxon>Fungi</taxon>
        <taxon>Dikarya</taxon>
        <taxon>Ascomycota</taxon>
        <taxon>Pezizomycotina</taxon>
        <taxon>Sordariomycetes</taxon>
        <taxon>Hypocreomycetidae</taxon>
        <taxon>Hypocreales</taxon>
        <taxon>Nectriaceae</taxon>
        <taxon>Fusarium</taxon>
        <taxon>Fusarium oxysporum species complex</taxon>
    </lineage>
</organism>
<dbReference type="InterPro" id="IPR013108">
    <property type="entry name" value="Amidohydro_3"/>
</dbReference>
<dbReference type="PANTHER" id="PTHR22642">
    <property type="entry name" value="IMIDAZOLONEPROPIONASE"/>
    <property type="match status" value="1"/>
</dbReference>
<evidence type="ECO:0000313" key="2">
    <source>
        <dbReference type="EMBL" id="RKK09644.1"/>
    </source>
</evidence>
<dbReference type="InterPro" id="IPR011059">
    <property type="entry name" value="Metal-dep_hydrolase_composite"/>
</dbReference>
<dbReference type="Gene3D" id="2.30.40.10">
    <property type="entry name" value="Urease, subunit C, domain 1"/>
    <property type="match status" value="1"/>
</dbReference>
<dbReference type="Gene3D" id="3.20.20.140">
    <property type="entry name" value="Metal-dependent hydrolases"/>
    <property type="match status" value="1"/>
</dbReference>
<feature type="domain" description="Amidohydrolase 3" evidence="1">
    <location>
        <begin position="62"/>
        <end position="543"/>
    </location>
</feature>
<dbReference type="EMBL" id="MRCU01000012">
    <property type="protein sequence ID" value="RKK09644.1"/>
    <property type="molecule type" value="Genomic_DNA"/>
</dbReference>
<gene>
    <name evidence="2" type="ORF">BFJ65_g16092</name>
</gene>
<dbReference type="Gene3D" id="3.10.310.70">
    <property type="match status" value="1"/>
</dbReference>
<accession>A0A3L6MZJ8</accession>
<dbReference type="GO" id="GO:0016810">
    <property type="term" value="F:hydrolase activity, acting on carbon-nitrogen (but not peptide) bonds"/>
    <property type="evidence" value="ECO:0007669"/>
    <property type="project" value="InterPro"/>
</dbReference>
<dbReference type="AlphaFoldDB" id="A0A3L6MZJ8"/>
<evidence type="ECO:0000313" key="3">
    <source>
        <dbReference type="Proteomes" id="UP000270866"/>
    </source>
</evidence>
<sequence>MEPLSSATWANSVAYYNGRVYTVNEMQEWTEGFIVNETGVFEAVGSSQDILAIADKRKLVRFDLRQKFIMPGIHDAHAHMYFAGLAQMSEATLELEPNDAKIAEKIQKGHCMCSHTGERRDWILGNSYLPIHFPDNVPDRRYLDEIFPDRPVLIRELSVHSMLLNTTALERLNINDGTPDPPGGRYVRRADGTLSGELYESAMEKVWNAVPFPPMSHYKRALSHAVSICHSYGITSAQEATASTMELHTFRELEAENRLDFDIYTHIVSAPGSAVGESEDSLAAQISIAEGFRTKHIHPHFVKFILDGVPMAPNFTHAQLDAEGKVDPNFLLVKQNTLLERIKLYDAKGYTCKVHAAGEGSARLALDILEQVRALNPNGPRHEVAHCNSVHADDVKRFAPLRVTAEMSPAIFHNEDMIKANPKFFNWDFVGMHKTGALTTIGSDWVVVPTPNVLPSVACLAEPIGAGIKTDVDDGLTDLQRGSRVIIRMLTLGGAEAVDSKRSAGSIEVGKKANFIALDSDLSEGEFANATCLQTWFEGRIVYTARKDRSVAL</sequence>
<dbReference type="Pfam" id="PF07969">
    <property type="entry name" value="Amidohydro_3"/>
    <property type="match status" value="1"/>
</dbReference>
<comment type="caution">
    <text evidence="2">The sequence shown here is derived from an EMBL/GenBank/DDBJ whole genome shotgun (WGS) entry which is preliminary data.</text>
</comment>
<dbReference type="SUPFAM" id="SSF51338">
    <property type="entry name" value="Composite domain of metallo-dependent hydrolases"/>
    <property type="match status" value="1"/>
</dbReference>
<name>A0A3L6MZJ8_FUSOX</name>
<evidence type="ECO:0000259" key="1">
    <source>
        <dbReference type="Pfam" id="PF07969"/>
    </source>
</evidence>
<protein>
    <recommendedName>
        <fullName evidence="1">Amidohydrolase 3 domain-containing protein</fullName>
    </recommendedName>
</protein>
<dbReference type="SUPFAM" id="SSF51556">
    <property type="entry name" value="Metallo-dependent hydrolases"/>
    <property type="match status" value="1"/>
</dbReference>
<dbReference type="Proteomes" id="UP000270866">
    <property type="component" value="Unassembled WGS sequence"/>
</dbReference>
<reference evidence="2 3" key="1">
    <citation type="journal article" date="2018" name="Sci. Rep.">
        <title>Characterisation of pathogen-specific regions and novel effector candidates in Fusarium oxysporum f. sp. cepae.</title>
        <authorList>
            <person name="Armitage A.D."/>
            <person name="Taylor A."/>
            <person name="Sobczyk M.K."/>
            <person name="Baxter L."/>
            <person name="Greenfield B.P."/>
            <person name="Bates H.J."/>
            <person name="Wilson F."/>
            <person name="Jackson A.C."/>
            <person name="Ott S."/>
            <person name="Harrison R.J."/>
            <person name="Clarkson J.P."/>
        </authorList>
    </citation>
    <scope>NUCLEOTIDE SEQUENCE [LARGE SCALE GENOMIC DNA]</scope>
    <source>
        <strain evidence="2 3">FoC_Fus2</strain>
    </source>
</reference>
<dbReference type="PANTHER" id="PTHR22642:SF2">
    <property type="entry name" value="PROTEIN LONG AFTER FAR-RED 3"/>
    <property type="match status" value="1"/>
</dbReference>